<dbReference type="Gene3D" id="2.60.40.10">
    <property type="entry name" value="Immunoglobulins"/>
    <property type="match status" value="1"/>
</dbReference>
<dbReference type="PROSITE" id="PS50109">
    <property type="entry name" value="HIS_KIN"/>
    <property type="match status" value="1"/>
</dbReference>
<dbReference type="InterPro" id="IPR001789">
    <property type="entry name" value="Sig_transdc_resp-reg_receiver"/>
</dbReference>
<dbReference type="SUPFAM" id="SSF47384">
    <property type="entry name" value="Homodimeric domain of signal transducing histidine kinase"/>
    <property type="match status" value="1"/>
</dbReference>
<dbReference type="Gene3D" id="1.20.120.160">
    <property type="entry name" value="HPT domain"/>
    <property type="match status" value="1"/>
</dbReference>
<dbReference type="Gene3D" id="3.30.565.10">
    <property type="entry name" value="Histidine kinase-like ATPase, C-terminal domain"/>
    <property type="match status" value="1"/>
</dbReference>
<keyword evidence="7" id="KW-1133">Transmembrane helix</keyword>
<dbReference type="SMART" id="SM00448">
    <property type="entry name" value="REC"/>
    <property type="match status" value="1"/>
</dbReference>
<dbReference type="PROSITE" id="PS50894">
    <property type="entry name" value="HPT"/>
    <property type="match status" value="1"/>
</dbReference>
<dbReference type="InterPro" id="IPR013783">
    <property type="entry name" value="Ig-like_fold"/>
</dbReference>
<evidence type="ECO:0000259" key="10">
    <source>
        <dbReference type="PROSITE" id="PS50110"/>
    </source>
</evidence>
<dbReference type="InterPro" id="IPR011123">
    <property type="entry name" value="Y_Y_Y"/>
</dbReference>
<dbReference type="EMBL" id="CP023004">
    <property type="protein sequence ID" value="AWI10277.1"/>
    <property type="molecule type" value="Genomic_DNA"/>
</dbReference>
<evidence type="ECO:0000256" key="3">
    <source>
        <dbReference type="ARBA" id="ARBA00022553"/>
    </source>
</evidence>
<gene>
    <name evidence="12" type="ORF">CKA38_14360</name>
</gene>
<dbReference type="InterPro" id="IPR003594">
    <property type="entry name" value="HATPase_dom"/>
</dbReference>
<dbReference type="Gene3D" id="2.130.10.10">
    <property type="entry name" value="YVTN repeat-like/Quinoprotein amine dehydrogenase"/>
    <property type="match status" value="3"/>
</dbReference>
<dbReference type="PRINTS" id="PR00344">
    <property type="entry name" value="BCTRLSENSOR"/>
</dbReference>
<dbReference type="SUPFAM" id="SSF63829">
    <property type="entry name" value="Calcium-dependent phosphotriesterase"/>
    <property type="match status" value="2"/>
</dbReference>
<dbReference type="InterPro" id="IPR036097">
    <property type="entry name" value="HisK_dim/P_sf"/>
</dbReference>
<evidence type="ECO:0000256" key="2">
    <source>
        <dbReference type="ARBA" id="ARBA00012438"/>
    </source>
</evidence>
<keyword evidence="7" id="KW-0472">Membrane</keyword>
<dbReference type="CDD" id="cd00082">
    <property type="entry name" value="HisKA"/>
    <property type="match status" value="1"/>
</dbReference>
<feature type="domain" description="Response regulatory" evidence="10">
    <location>
        <begin position="1146"/>
        <end position="1266"/>
    </location>
</feature>
<dbReference type="Gene3D" id="3.40.50.2300">
    <property type="match status" value="1"/>
</dbReference>
<evidence type="ECO:0000259" key="9">
    <source>
        <dbReference type="PROSITE" id="PS50109"/>
    </source>
</evidence>
<accession>A0A2U8E5Y8</accession>
<evidence type="ECO:0000313" key="12">
    <source>
        <dbReference type="EMBL" id="AWI10277.1"/>
    </source>
</evidence>
<feature type="transmembrane region" description="Helical" evidence="7">
    <location>
        <begin position="828"/>
        <end position="850"/>
    </location>
</feature>
<dbReference type="SMART" id="SM00387">
    <property type="entry name" value="HATPase_c"/>
    <property type="match status" value="1"/>
</dbReference>
<sequence>MLPPFYRTLYLFRNAQSRIVRGFLWVTGALALLALAAAPAFADASEARTGDSHRDGTSALPQYAIASMNAAASMEGANVLRSIQTRDGYLWFATSIGLVRFDGIKSTTFRASNTPAFITPSVQGLFEDKDGFLWIGTEHGVIRHRDGVFERIGLDDVFACAFAQTADGSIWIGTFGQGLYSWKNGTIQKHSQRFTPYNDYIRTLYVDSADNLWIGSRAAGIVCRRAMIASDSPVNDALPRNTFTSASTSPRAHAVPPNGAHAVPAVSEPVFTHLFARNEAGGDVESIIEYPRGTLWLGSHTRGLFRLSNGIITRFTTANGLTTNQVTQLTPSANGALWVAAGALQQIHFNDLVAAHEKNTTATIAHTLANVPDERILAFTEDHEGSLWLCTRVTGLMRARITRHEHINTGNGLPGDSVKSITTDAEGNRYAAVRRAGIVKITPDGDIEKLPAPPASHGSQEINDPDVVLAASDGSIWSIWQRRLYVWKNNAYTFIDGPGDAFGVFEDSDGIMWVGRSDQVLRYRGTTPINEKPIPIRIAATFAEAADGALYIGSWDDGIYKYHEGRLALFNAGENGDSPLPGTRVRSLYIDGAGRLWAGLRTHGLFVHHDCRWHGSDALSQAVADQVSAMVEDSAGNLWLGTVAGVMWAPVSDLLQSARTGEPVQNLHSLSVTDDFEAAPVWVGAQPVLSRTAGGHLHFATRQGILSINPERLTINSTPPPIVIERVTVNQQPIDTKAPGIRLTPGTRDITIDYAALSYIRPARIAYKHRLAPHGDWVDAGSNRRVSFADLHPGHYTFEVTACNADGVWNTRATAFAFTILPFFYQTLWFRIALPCAIFVALALIALTIYKTRTRRLKRRAAELARYNAELETRIQERTLELTLSNTAKSEFLENISHEIRNPLNGITGLIDQIDDDPHRQRTPAQHDHARALKASARQLNRVFEEILSFSKLEYGYIATHETRFSLVELLTDVRDTFARQAAVSRNTIQLNLSDIALGDLFIGDEAKIRTIIDNFVVNAIKYAPATPITITLSITDHADAAPSDILIEVIDQGPGVSRDEQEIIFKKFARGAAARQSGVTGTGIGLATCAATARHLGGNVGIESHAGRGATFFLRVPLRRVSKQKKSETTATVPSASTDDDSHNHALIVEDQHYNQIVLAGLVSKHGIQPDCATTATEALSIIENRPPACPFDIIFLDIELPGMKGTELARLIRARPDGAHPVIIGTSAHDSNETRARCIDAGMDDFLLKPLRAHTLMATVEHHRAKRQPGNGTPSSSTAAVDAPAPHATVNDAPDSIDFTALDLYARHVDGGMPAAKRIFVENLRTELAALHAAHAACDTAATTHAAHRIRSHTALVGAPNLCAVAGRLERAARQGKTGDAAAALIAEIDQLAAALIAQLE</sequence>
<feature type="chain" id="PRO_5016014672" description="histidine kinase" evidence="8">
    <location>
        <begin position="43"/>
        <end position="1403"/>
    </location>
</feature>
<dbReference type="Pfam" id="PF00072">
    <property type="entry name" value="Response_reg"/>
    <property type="match status" value="1"/>
</dbReference>
<feature type="modified residue" description="4-aspartylphosphate" evidence="5">
    <location>
        <position position="1199"/>
    </location>
</feature>
<dbReference type="InterPro" id="IPR011006">
    <property type="entry name" value="CheY-like_superfamily"/>
</dbReference>
<dbReference type="GO" id="GO:0000155">
    <property type="term" value="F:phosphorelay sensor kinase activity"/>
    <property type="evidence" value="ECO:0007669"/>
    <property type="project" value="InterPro"/>
</dbReference>
<dbReference type="Pfam" id="PF00512">
    <property type="entry name" value="HisKA"/>
    <property type="match status" value="1"/>
</dbReference>
<dbReference type="InterPro" id="IPR036890">
    <property type="entry name" value="HATPase_C_sf"/>
</dbReference>
<dbReference type="PANTHER" id="PTHR43547">
    <property type="entry name" value="TWO-COMPONENT HISTIDINE KINASE"/>
    <property type="match status" value="1"/>
</dbReference>
<dbReference type="Pfam" id="PF07494">
    <property type="entry name" value="Reg_prop"/>
    <property type="match status" value="2"/>
</dbReference>
<feature type="region of interest" description="Disordered" evidence="6">
    <location>
        <begin position="1264"/>
        <end position="1294"/>
    </location>
</feature>
<reference evidence="12 13" key="1">
    <citation type="journal article" date="2018" name="Syst. Appl. Microbiol.">
        <title>Ereboglobus luteus gen. nov. sp. nov. from cockroach guts, and new insights into the oxygen relationship of the genera Opitutus and Didymococcus (Verrucomicrobia: Opitutaceae).</title>
        <authorList>
            <person name="Tegtmeier D."/>
            <person name="Belitz A."/>
            <person name="Radek R."/>
            <person name="Heimerl T."/>
            <person name="Brune A."/>
        </authorList>
    </citation>
    <scope>NUCLEOTIDE SEQUENCE [LARGE SCALE GENOMIC DNA]</scope>
    <source>
        <strain evidence="12 13">Ho45</strain>
    </source>
</reference>
<keyword evidence="8" id="KW-0732">Signal</keyword>
<dbReference type="SMART" id="SM00388">
    <property type="entry name" value="HisKA"/>
    <property type="match status" value="1"/>
</dbReference>
<evidence type="ECO:0000256" key="8">
    <source>
        <dbReference type="SAM" id="SignalP"/>
    </source>
</evidence>
<dbReference type="Pfam" id="PF07495">
    <property type="entry name" value="Y_Y_Y"/>
    <property type="match status" value="1"/>
</dbReference>
<evidence type="ECO:0000256" key="6">
    <source>
        <dbReference type="SAM" id="MobiDB-lite"/>
    </source>
</evidence>
<dbReference type="InterPro" id="IPR004358">
    <property type="entry name" value="Sig_transdc_His_kin-like_C"/>
</dbReference>
<dbReference type="InterPro" id="IPR008207">
    <property type="entry name" value="Sig_transdc_His_kin_Hpt_dom"/>
</dbReference>
<organism evidence="12 13">
    <name type="scientific">Ereboglobus luteus</name>
    <dbReference type="NCBI Taxonomy" id="1796921"/>
    <lineage>
        <taxon>Bacteria</taxon>
        <taxon>Pseudomonadati</taxon>
        <taxon>Verrucomicrobiota</taxon>
        <taxon>Opitutia</taxon>
        <taxon>Opitutales</taxon>
        <taxon>Opitutaceae</taxon>
        <taxon>Ereboglobus</taxon>
    </lineage>
</organism>
<evidence type="ECO:0000256" key="1">
    <source>
        <dbReference type="ARBA" id="ARBA00000085"/>
    </source>
</evidence>
<dbReference type="KEGG" id="elut:CKA38_14360"/>
<dbReference type="Proteomes" id="UP000244896">
    <property type="component" value="Chromosome"/>
</dbReference>
<comment type="catalytic activity">
    <reaction evidence="1">
        <text>ATP + protein L-histidine = ADP + protein N-phospho-L-histidine.</text>
        <dbReference type="EC" id="2.7.13.3"/>
    </reaction>
</comment>
<protein>
    <recommendedName>
        <fullName evidence="2">histidine kinase</fullName>
        <ecNumber evidence="2">2.7.13.3</ecNumber>
    </recommendedName>
</protein>
<dbReference type="InterPro" id="IPR003661">
    <property type="entry name" value="HisK_dim/P_dom"/>
</dbReference>
<dbReference type="InterPro" id="IPR015943">
    <property type="entry name" value="WD40/YVTN_repeat-like_dom_sf"/>
</dbReference>
<dbReference type="Gene3D" id="1.10.287.130">
    <property type="match status" value="1"/>
</dbReference>
<keyword evidence="3 5" id="KW-0597">Phosphoprotein</keyword>
<keyword evidence="13" id="KW-1185">Reference proteome</keyword>
<feature type="signal peptide" evidence="8">
    <location>
        <begin position="1"/>
        <end position="42"/>
    </location>
</feature>
<dbReference type="EC" id="2.7.13.3" evidence="2"/>
<keyword evidence="7" id="KW-0812">Transmembrane</keyword>
<feature type="domain" description="HPt" evidence="11">
    <location>
        <begin position="1311"/>
        <end position="1403"/>
    </location>
</feature>
<name>A0A2U8E5Y8_9BACT</name>
<evidence type="ECO:0000259" key="11">
    <source>
        <dbReference type="PROSITE" id="PS50894"/>
    </source>
</evidence>
<dbReference type="Pfam" id="PF02518">
    <property type="entry name" value="HATPase_c"/>
    <property type="match status" value="1"/>
</dbReference>
<evidence type="ECO:0000256" key="4">
    <source>
        <dbReference type="PROSITE-ProRule" id="PRU00110"/>
    </source>
</evidence>
<dbReference type="SUPFAM" id="SSF52172">
    <property type="entry name" value="CheY-like"/>
    <property type="match status" value="1"/>
</dbReference>
<evidence type="ECO:0000256" key="7">
    <source>
        <dbReference type="SAM" id="Phobius"/>
    </source>
</evidence>
<proteinExistence type="predicted"/>
<dbReference type="SUPFAM" id="SSF55874">
    <property type="entry name" value="ATPase domain of HSP90 chaperone/DNA topoisomerase II/histidine kinase"/>
    <property type="match status" value="1"/>
</dbReference>
<evidence type="ECO:0000313" key="13">
    <source>
        <dbReference type="Proteomes" id="UP000244896"/>
    </source>
</evidence>
<feature type="compositionally biased region" description="Polar residues" evidence="6">
    <location>
        <begin position="1272"/>
        <end position="1281"/>
    </location>
</feature>
<dbReference type="CDD" id="cd17546">
    <property type="entry name" value="REC_hyHK_CKI1_RcsC-like"/>
    <property type="match status" value="1"/>
</dbReference>
<dbReference type="PANTHER" id="PTHR43547:SF2">
    <property type="entry name" value="HYBRID SIGNAL TRANSDUCTION HISTIDINE KINASE C"/>
    <property type="match status" value="1"/>
</dbReference>
<dbReference type="PROSITE" id="PS50110">
    <property type="entry name" value="RESPONSE_REGULATORY"/>
    <property type="match status" value="1"/>
</dbReference>
<evidence type="ECO:0000256" key="5">
    <source>
        <dbReference type="PROSITE-ProRule" id="PRU00169"/>
    </source>
</evidence>
<dbReference type="Pfam" id="PF01627">
    <property type="entry name" value="Hpt"/>
    <property type="match status" value="1"/>
</dbReference>
<dbReference type="OrthoDB" id="175932at2"/>
<dbReference type="SUPFAM" id="SSF47226">
    <property type="entry name" value="Histidine-containing phosphotransfer domain, HPT domain"/>
    <property type="match status" value="1"/>
</dbReference>
<dbReference type="InterPro" id="IPR036641">
    <property type="entry name" value="HPT_dom_sf"/>
</dbReference>
<dbReference type="InterPro" id="IPR011110">
    <property type="entry name" value="Reg_prop"/>
</dbReference>
<feature type="modified residue" description="Phosphohistidine" evidence="4">
    <location>
        <position position="1350"/>
    </location>
</feature>
<dbReference type="InterPro" id="IPR005467">
    <property type="entry name" value="His_kinase_dom"/>
</dbReference>
<feature type="domain" description="Histidine kinase" evidence="9">
    <location>
        <begin position="895"/>
        <end position="1121"/>
    </location>
</feature>